<keyword evidence="1" id="KW-0472">Membrane</keyword>
<dbReference type="KEGG" id="manr:MPAN_003920"/>
<feature type="transmembrane region" description="Helical" evidence="1">
    <location>
        <begin position="32"/>
        <end position="50"/>
    </location>
</feature>
<keyword evidence="1" id="KW-1133">Transmembrane helix</keyword>
<keyword evidence="3" id="KW-1185">Reference proteome</keyword>
<evidence type="ECO:0000313" key="2">
    <source>
        <dbReference type="EMBL" id="BCR35499.1"/>
    </source>
</evidence>
<sequence length="3121" mass="339697">MPSFLTIQWAIVGFFVLIHFLIGFLRGTRKSTYFSIVSLIMTVVTIWIVSKLSLNLLFSYGMSFDSLINLINGLTGGAIPVNVITYLVDPQILGVVTAIIDLVIRIIAFIILYPIIKFSLTFTIFKPIWKRIILPILLKKQNDRAKLEYEETNQSNKKFSPKKRLNKNIFGRLGGGLVGSLRGLVVAFVFLVPLLVIAGFASEINNSVNVAIQSQETQLSTGTQVASIIPSEIQDILDNIEEMNNGGLSAIVKDIKVQEKSLDRYIFDTVFTTQIVIEDIKTPINFGNELEHIVGIANILVQNGYLDNYDINNLSSTDIDNAELIFNHIGQSELIGYMIPAAVRYGVENLAPDFLEGVILSDRAASQDALDAFYDISWDEEFSRIFGIADAALTFASVGQWQTYLDQPELLAELTPEEGVLFANILRAFGDLEVLTLVNVALDYATTLEEVQQQITWMEPSEVEGYLQDKFAFVLDDPTFFSGSDGEIYRIAQILETIFSDEFGDSNLSTLVNSFDDPEALIQNQNPEWIGAIISDLVEVQLFIESIPIGVDYAFYTQLKDSMDDTLSDQIISELELIEWDAEINNVGDIYKEALKLGVSAVFGDDVDYYQLIDSIAVDHMDSLRSIVEYIFEGSEVVNVAIELASPILVDKYVTNPEVQEIVMDILSSDPATGVVDFNFGQELNNVLSILESVTKFATTSEIAAISTLETNDLLELVSQLGTLTELEYSDLRTAIYDLQILSRAGESGLSYIASITDIANLYVPDTVELNNDIAVVMDIAYEVASYLNDNSALYPDYQDIDFTDLFADDDFRALFLSTDAEKNSNLIFLNIAHNLKLFSETGSTSEYLSVPDSLINADIDSELWEDEINAFLGAVFDLTSTLGQSPDLELSLKGILDAKNDPTSLAIEVFTQFSDLAVADDAFGSLDSSMILRNSIVKTIDSLGLTLEDSLYGYQLQVPDHLVVDGLLVEGTLTNLIYSIAVLVEDINQTQNLGSIRDVLDYAANTGYLNAILGVSDESIETLIGADLIHGIVSDALLNTDFQSSIVDLLNSAQAIVVFESDILAIDPLLMDGSLIKASEISNILLALRYLGITDTASFSTIGIPTFTNLIGSNIDVVTGEDDFDRVFKANYIYTLLDRILKLDSLGDFVGTTLGDGLGISVVSFDTTPSAAMLADDSVIYEPIEEGKIPKDEFRAMITSLSLLGDLSTIGLNTFTDMIDPSLASDDFTTFIESDFIYTIIARLFEDPAFGDYVGDMLSGAFGDDPITLDMATPEDALGVTGVEEDLMTRYELRQLMVSFDMLGLDGSADISVQTIMDMLDANIDPVSGDDDFARFIESKFIQDKVSQLLLSEQVIELIANSRFVYADFVMPNNSLVTVGTRDRMIKQEIYDLFYGLKLVGLSNFDNVDINLDDITSLTEPEQDQLLASSYLYVTLDLMLKSEASLIVPSDALEAAGNYDGMIKKTEIKDLLSAFSILGESDPASINVDNVTIADLEDMLDLESNIIDQLVSDAIEDNLTTIPITAYNLLGTRISRDELYKMIETLLVLAGGDDQQTLSTLMPIDTDTITTDMLQDIHDVDSRIVDRITSEAIIDSGISIHSLAYDPLSEDDGLGQKLDIQRSELADLIEALDILDIDINNASAIDQSKYTPTNVGLLLDLESLIVYRLISEGIIDQGLQTDESLAQDVIDDNYDPLAIGSDIKVDEMEALVEAMIVLGISNLTDPIDVSSVSVLQLEETHWLGLGIDPSGDVYESRIIHRLISDAVDDNVAVPDAAYMTVDLLDMNKDEVSALIEALKVMGIATLADPINVNALTIVELKDINYLGFGTDPVDEQYDSLTIHRLISDAIVDQLYAGDPLLAPDGVFMTVANEDLLSTEVDALIESLTEMGLLTLGDPIVVDDLTPAQLTEIHYLGLGTDPVLDTYESLIIHRLISDAVVDALYTGDPLLAPDGVFMTISNEDLLPDEVSALIQSLTEMGLNKLSDPILVDDLTPTQLEEIHYLGLGTDPDGDAYESLIIHRLISDAVVDALYTGDPLLAPDGVFMTISNEDLLPDEVSALIQSLTEMGLNKLSDPILVDDLTPAQLTEIHYLGLGTDPVLDTYESLIIHRLISDAVVDALYTGDPLLAPDGVFMTISNEDLLPDEVSALIQSLTEMGLNKLSDPILVDDLTPTQLEEIHYLGLGTDPDGDAYESLIIHRLISDAVVDALYTGDPLLAPDGVFMTVANEDLLAVEISALIQSLTEMGLAKLSDPILVDDLTIDQLQEIHYLGLGINPGTDVYESLIIHRLISDAVVDALYTGDPLLAPDGVFMTVANEDLLAVEISALIVSLTEMGLTKLSDPILVDDLTIDQLQEIHYLGLGTDPDGDAYESLIIHRLISDAVVDALYTGDPLLAPDGVFMTVANEDLLAVEISALIQSLTEMGLTKLSDPILVDDLTIDQLQEIHYLGLGTDPDGDAYESLIIHRLISDAVVDTLYTGDPLLAPTGVFMTPANEDLLAVEISALIQSLTEMGLTKLSDPILVDDLTIDQLRNIHYLGLGTDPVLDVYESLIIHRLISDSVIGTVTVPDDAYMTLAQEDVKAMEISALIEALEEMGLTKLSDPIDVDNLAIAQLQEIHYLGLGTDPGTDTYESLIIHRLISDAVVNSLYANDPLNAPSGVFMTVANEDLLADEISALIEALGVMGLTKLSDPIDVDNLLLSQLTNIHYLGLGTDPVDERYESLIIHRLISDSVIATVTVPDDAYMTLAQEDVKAVEISALIEALDTMGLTKLSDPIDVNGLSVATLKEIHYLGLGTDPGTDVYESLIIHRLVSDAVVDSLYAGNPASAPDGVFMTVANEDLLADEISALIASMEEMGIVSLGASLSFSNPSKDQLQELHYLGLAVDPVTDLYQSLIVHRLISDSVDSSLDVPDDAYMTVAQEDIKVDEISALIEAMTVMGISNLTAGFSFSNPTTTQIQELNYLGLGVDPVLDIYDSYIVHRLLSDAVSTAITVPAGSYIAGRPEDIKAAEINHLIETMDILEVTDVSSFAGITTADISNLNGGAGLSAQNIEDITETSTSGPNLIVYYFMSNLVDPGNNLYPDLDPLSVEASDDPYVMSGITRVRLERASLATALAAL</sequence>
<name>A0A7R7ZFZ6_9MOLU</name>
<gene>
    <name evidence="2" type="ORF">MPAN_003920</name>
</gene>
<organism evidence="2 3">
    <name type="scientific">Mariniplasma anaerobium</name>
    <dbReference type="NCBI Taxonomy" id="2735436"/>
    <lineage>
        <taxon>Bacteria</taxon>
        <taxon>Bacillati</taxon>
        <taxon>Mycoplasmatota</taxon>
        <taxon>Mollicutes</taxon>
        <taxon>Acholeplasmatales</taxon>
        <taxon>Acholeplasmataceae</taxon>
        <taxon>Mariniplasma</taxon>
    </lineage>
</organism>
<protein>
    <submittedName>
        <fullName evidence="2">Uncharacterized protein</fullName>
    </submittedName>
</protein>
<reference evidence="2" key="1">
    <citation type="submission" date="2021-01" db="EMBL/GenBank/DDBJ databases">
        <title>Draft genome sequence of Acholeplasmataceae bacterium strain Mahy22.</title>
        <authorList>
            <person name="Watanabe M."/>
            <person name="Kojima H."/>
            <person name="Fukui M."/>
        </authorList>
    </citation>
    <scope>NUCLEOTIDE SEQUENCE</scope>
    <source>
        <strain evidence="2">Mahy22</strain>
    </source>
</reference>
<evidence type="ECO:0000256" key="1">
    <source>
        <dbReference type="SAM" id="Phobius"/>
    </source>
</evidence>
<feature type="transmembrane region" description="Helical" evidence="1">
    <location>
        <begin position="92"/>
        <end position="116"/>
    </location>
</feature>
<feature type="transmembrane region" description="Helical" evidence="1">
    <location>
        <begin position="6"/>
        <end position="25"/>
    </location>
</feature>
<dbReference type="Proteomes" id="UP000620133">
    <property type="component" value="Chromosome"/>
</dbReference>
<accession>A0A7R7ZFZ6</accession>
<dbReference type="RefSeq" id="WP_231756799.1">
    <property type="nucleotide sequence ID" value="NZ_AP024412.1"/>
</dbReference>
<evidence type="ECO:0000313" key="3">
    <source>
        <dbReference type="Proteomes" id="UP000620133"/>
    </source>
</evidence>
<dbReference type="EMBL" id="AP024412">
    <property type="protein sequence ID" value="BCR35499.1"/>
    <property type="molecule type" value="Genomic_DNA"/>
</dbReference>
<feature type="transmembrane region" description="Helical" evidence="1">
    <location>
        <begin position="173"/>
        <end position="201"/>
    </location>
</feature>
<proteinExistence type="predicted"/>
<keyword evidence="1" id="KW-0812">Transmembrane</keyword>